<accession>A0ABQ8T641</accession>
<evidence type="ECO:0000313" key="2">
    <source>
        <dbReference type="Proteomes" id="UP001148838"/>
    </source>
</evidence>
<organism evidence="1 2">
    <name type="scientific">Periplaneta americana</name>
    <name type="common">American cockroach</name>
    <name type="synonym">Blatta americana</name>
    <dbReference type="NCBI Taxonomy" id="6978"/>
    <lineage>
        <taxon>Eukaryota</taxon>
        <taxon>Metazoa</taxon>
        <taxon>Ecdysozoa</taxon>
        <taxon>Arthropoda</taxon>
        <taxon>Hexapoda</taxon>
        <taxon>Insecta</taxon>
        <taxon>Pterygota</taxon>
        <taxon>Neoptera</taxon>
        <taxon>Polyneoptera</taxon>
        <taxon>Dictyoptera</taxon>
        <taxon>Blattodea</taxon>
        <taxon>Blattoidea</taxon>
        <taxon>Blattidae</taxon>
        <taxon>Blattinae</taxon>
        <taxon>Periplaneta</taxon>
    </lineage>
</organism>
<comment type="caution">
    <text evidence="1">The sequence shown here is derived from an EMBL/GenBank/DDBJ whole genome shotgun (WGS) entry which is preliminary data.</text>
</comment>
<reference evidence="1 2" key="1">
    <citation type="journal article" date="2022" name="Allergy">
        <title>Genome assembly and annotation of Periplaneta americana reveal a comprehensive cockroach allergen profile.</title>
        <authorList>
            <person name="Wang L."/>
            <person name="Xiong Q."/>
            <person name="Saelim N."/>
            <person name="Wang L."/>
            <person name="Nong W."/>
            <person name="Wan A.T."/>
            <person name="Shi M."/>
            <person name="Liu X."/>
            <person name="Cao Q."/>
            <person name="Hui J.H.L."/>
            <person name="Sookrung N."/>
            <person name="Leung T.F."/>
            <person name="Tungtrongchitr A."/>
            <person name="Tsui S.K.W."/>
        </authorList>
    </citation>
    <scope>NUCLEOTIDE SEQUENCE [LARGE SCALE GENOMIC DNA]</scope>
    <source>
        <strain evidence="1">PWHHKU_190912</strain>
    </source>
</reference>
<evidence type="ECO:0000313" key="1">
    <source>
        <dbReference type="EMBL" id="KAJ4441954.1"/>
    </source>
</evidence>
<keyword evidence="2" id="KW-1185">Reference proteome</keyword>
<gene>
    <name evidence="1" type="ORF">ANN_11818</name>
</gene>
<name>A0ABQ8T641_PERAM</name>
<dbReference type="Proteomes" id="UP001148838">
    <property type="component" value="Unassembled WGS sequence"/>
</dbReference>
<protein>
    <submittedName>
        <fullName evidence="1">Uncharacterized protein</fullName>
    </submittedName>
</protein>
<sequence length="191" mass="22078">MQKKRPENDKQIRVDLETRPFFHSPRRSPVDVVVEAFDSEQNELDFLTADWMIKASQPNNNRCSTVVHTLQGSVLVIIDAITSVAVNDDIFSRLPYKIIHVDEMTLYRASIYYERITTDRISLDRVQASDLTPMQHSGPRTTLKTNLQVSSIAVYNIMFKLLGQMACYDLTVEFSIQRFFGRPRDLFPFGR</sequence>
<dbReference type="EMBL" id="JAJSOF020000015">
    <property type="protein sequence ID" value="KAJ4441954.1"/>
    <property type="molecule type" value="Genomic_DNA"/>
</dbReference>
<proteinExistence type="predicted"/>